<sequence length="49" mass="4807">MTNAGRPTGDGERAAARPVGPLGRLGTAWGDDARTAEDPGTLVGAVSAS</sequence>
<reference evidence="2 3" key="1">
    <citation type="submission" date="2024-06" db="EMBL/GenBank/DDBJ databases">
        <title>The Natural Products Discovery Center: Release of the First 8490 Sequenced Strains for Exploring Actinobacteria Biosynthetic Diversity.</title>
        <authorList>
            <person name="Kalkreuter E."/>
            <person name="Kautsar S.A."/>
            <person name="Yang D."/>
            <person name="Bader C.D."/>
            <person name="Teijaro C.N."/>
            <person name="Fluegel L."/>
            <person name="Davis C.M."/>
            <person name="Simpson J.R."/>
            <person name="Lauterbach L."/>
            <person name="Steele A.D."/>
            <person name="Gui C."/>
            <person name="Meng S."/>
            <person name="Li G."/>
            <person name="Viehrig K."/>
            <person name="Ye F."/>
            <person name="Su P."/>
            <person name="Kiefer A.F."/>
            <person name="Nichols A."/>
            <person name="Cepeda A.J."/>
            <person name="Yan W."/>
            <person name="Fan B."/>
            <person name="Jiang Y."/>
            <person name="Adhikari A."/>
            <person name="Zheng C.-J."/>
            <person name="Schuster L."/>
            <person name="Cowan T.M."/>
            <person name="Smanski M.J."/>
            <person name="Chevrette M.G."/>
            <person name="De Carvalho L.P.S."/>
            <person name="Shen B."/>
        </authorList>
    </citation>
    <scope>NUCLEOTIDE SEQUENCE [LARGE SCALE GENOMIC DNA]</scope>
    <source>
        <strain evidence="2 3">NPDC020594</strain>
    </source>
</reference>
<protein>
    <submittedName>
        <fullName evidence="2">Uncharacterized protein</fullName>
    </submittedName>
</protein>
<evidence type="ECO:0000256" key="1">
    <source>
        <dbReference type="SAM" id="MobiDB-lite"/>
    </source>
</evidence>
<keyword evidence="3" id="KW-1185">Reference proteome</keyword>
<dbReference type="RefSeq" id="WP_159014123.1">
    <property type="nucleotide sequence ID" value="NZ_JBFAEG010000009.1"/>
</dbReference>
<proteinExistence type="predicted"/>
<dbReference type="Proteomes" id="UP001551011">
    <property type="component" value="Unassembled WGS sequence"/>
</dbReference>
<feature type="region of interest" description="Disordered" evidence="1">
    <location>
        <begin position="1"/>
        <end position="49"/>
    </location>
</feature>
<evidence type="ECO:0000313" key="2">
    <source>
        <dbReference type="EMBL" id="MEU5708278.1"/>
    </source>
</evidence>
<name>A0ABV3A8M3_9ACTN</name>
<organism evidence="2 3">
    <name type="scientific">Streptomyces flaveolus</name>
    <dbReference type="NCBI Taxonomy" id="67297"/>
    <lineage>
        <taxon>Bacteria</taxon>
        <taxon>Bacillati</taxon>
        <taxon>Actinomycetota</taxon>
        <taxon>Actinomycetes</taxon>
        <taxon>Kitasatosporales</taxon>
        <taxon>Streptomycetaceae</taxon>
        <taxon>Streptomyces</taxon>
    </lineage>
</organism>
<gene>
    <name evidence="2" type="ORF">AB0H04_15585</name>
</gene>
<accession>A0ABV3A8M3</accession>
<dbReference type="EMBL" id="JBFAEG010000009">
    <property type="protein sequence ID" value="MEU5708278.1"/>
    <property type="molecule type" value="Genomic_DNA"/>
</dbReference>
<comment type="caution">
    <text evidence="2">The sequence shown here is derived from an EMBL/GenBank/DDBJ whole genome shotgun (WGS) entry which is preliminary data.</text>
</comment>
<evidence type="ECO:0000313" key="3">
    <source>
        <dbReference type="Proteomes" id="UP001551011"/>
    </source>
</evidence>